<gene>
    <name evidence="1" type="ORF">GGR22_002033</name>
</gene>
<dbReference type="EMBL" id="JACJIS010000002">
    <property type="protein sequence ID" value="MBA9073866.1"/>
    <property type="molecule type" value="Genomic_DNA"/>
</dbReference>
<evidence type="ECO:0000313" key="2">
    <source>
        <dbReference type="Proteomes" id="UP000555003"/>
    </source>
</evidence>
<evidence type="ECO:0000313" key="1">
    <source>
        <dbReference type="EMBL" id="MBA9073866.1"/>
    </source>
</evidence>
<sequence length="62" mass="7320">MMGHNSYLTIQYYKNIVELQNKIDEMHVIIFFRSKNLHSKKKGGLFSKPNLEVENECGRAIY</sequence>
<protein>
    <recommendedName>
        <fullName evidence="3">Integrase</fullName>
    </recommendedName>
</protein>
<dbReference type="Proteomes" id="UP000555003">
    <property type="component" value="Unassembled WGS sequence"/>
</dbReference>
<evidence type="ECO:0008006" key="3">
    <source>
        <dbReference type="Google" id="ProtNLM"/>
    </source>
</evidence>
<keyword evidence="2" id="KW-1185">Reference proteome</keyword>
<organism evidence="1 2">
    <name type="scientific">Flavobacterium gossypii</name>
    <dbReference type="NCBI Taxonomy" id="1646119"/>
    <lineage>
        <taxon>Bacteria</taxon>
        <taxon>Pseudomonadati</taxon>
        <taxon>Bacteroidota</taxon>
        <taxon>Flavobacteriia</taxon>
        <taxon>Flavobacteriales</taxon>
        <taxon>Flavobacteriaceae</taxon>
        <taxon>Flavobacterium</taxon>
    </lineage>
</organism>
<reference evidence="1 2" key="1">
    <citation type="submission" date="2020-08" db="EMBL/GenBank/DDBJ databases">
        <title>Genomic Encyclopedia of Type Strains, Phase IV (KMG-IV): sequencing the most valuable type-strain genomes for metagenomic binning, comparative biology and taxonomic classification.</title>
        <authorList>
            <person name="Goeker M."/>
        </authorList>
    </citation>
    <scope>NUCLEOTIDE SEQUENCE [LARGE SCALE GENOMIC DNA]</scope>
    <source>
        <strain evidence="1 2">DSM 100397</strain>
    </source>
</reference>
<accession>A0ABR6DRE0</accession>
<comment type="caution">
    <text evidence="1">The sequence shown here is derived from an EMBL/GenBank/DDBJ whole genome shotgun (WGS) entry which is preliminary data.</text>
</comment>
<name>A0ABR6DRE0_9FLAO</name>
<proteinExistence type="predicted"/>